<sequence length="264" mass="29879">MESGHHTTKRSIGHRSVTYPAQGQSRPQRAAQFAAHLENAKAMNQYGPNSGELDTMSRSHPQNLRDISPQEEPQYVLDHETMHRQLPAKVPYNRPINSPTARAASTTIEPYPPIHHIQPIPLPPPTIHLLSFSHNHILHHSSLSSLLSDLVPHPSTHLYTIRAGSFSKPPKHLWHDFTGTHPLIQEHVMQDPRAREAVETAVRDLRRAVEWRVGAHVVLSVSCGAGTHRSVAVVERIRERVEREVGVVARVVHVHRSRRERDPW</sequence>
<evidence type="ECO:0000313" key="3">
    <source>
        <dbReference type="EMBL" id="KAH7118896.1"/>
    </source>
</evidence>
<accession>A0A9P9DGR1</accession>
<reference evidence="3" key="1">
    <citation type="journal article" date="2021" name="Nat. Commun.">
        <title>Genetic determinants of endophytism in the Arabidopsis root mycobiome.</title>
        <authorList>
            <person name="Mesny F."/>
            <person name="Miyauchi S."/>
            <person name="Thiergart T."/>
            <person name="Pickel B."/>
            <person name="Atanasova L."/>
            <person name="Karlsson M."/>
            <person name="Huettel B."/>
            <person name="Barry K.W."/>
            <person name="Haridas S."/>
            <person name="Chen C."/>
            <person name="Bauer D."/>
            <person name="Andreopoulos W."/>
            <person name="Pangilinan J."/>
            <person name="LaButti K."/>
            <person name="Riley R."/>
            <person name="Lipzen A."/>
            <person name="Clum A."/>
            <person name="Drula E."/>
            <person name="Henrissat B."/>
            <person name="Kohler A."/>
            <person name="Grigoriev I.V."/>
            <person name="Martin F.M."/>
            <person name="Hacquard S."/>
        </authorList>
    </citation>
    <scope>NUCLEOTIDE SEQUENCE</scope>
    <source>
        <strain evidence="3">MPI-CAGE-CH-0243</strain>
    </source>
</reference>
<dbReference type="Proteomes" id="UP000700596">
    <property type="component" value="Unassembled WGS sequence"/>
</dbReference>
<dbReference type="Pfam" id="PF22740">
    <property type="entry name" value="PapZ_C"/>
    <property type="match status" value="1"/>
</dbReference>
<comment type="caution">
    <text evidence="3">The sequence shown here is derived from an EMBL/GenBank/DDBJ whole genome shotgun (WGS) entry which is preliminary data.</text>
</comment>
<dbReference type="InterPro" id="IPR053931">
    <property type="entry name" value="RapZ_C"/>
</dbReference>
<name>A0A9P9DGR1_9PLEO</name>
<dbReference type="AlphaFoldDB" id="A0A9P9DGR1"/>
<evidence type="ECO:0000256" key="1">
    <source>
        <dbReference type="SAM" id="MobiDB-lite"/>
    </source>
</evidence>
<feature type="region of interest" description="Disordered" evidence="1">
    <location>
        <begin position="1"/>
        <end position="31"/>
    </location>
</feature>
<organism evidence="3 4">
    <name type="scientific">Dendryphion nanum</name>
    <dbReference type="NCBI Taxonomy" id="256645"/>
    <lineage>
        <taxon>Eukaryota</taxon>
        <taxon>Fungi</taxon>
        <taxon>Dikarya</taxon>
        <taxon>Ascomycota</taxon>
        <taxon>Pezizomycotina</taxon>
        <taxon>Dothideomycetes</taxon>
        <taxon>Pleosporomycetidae</taxon>
        <taxon>Pleosporales</taxon>
        <taxon>Torulaceae</taxon>
        <taxon>Dendryphion</taxon>
    </lineage>
</organism>
<evidence type="ECO:0000259" key="2">
    <source>
        <dbReference type="Pfam" id="PF22740"/>
    </source>
</evidence>
<proteinExistence type="predicted"/>
<dbReference type="EMBL" id="JAGMWT010000012">
    <property type="protein sequence ID" value="KAH7118896.1"/>
    <property type="molecule type" value="Genomic_DNA"/>
</dbReference>
<gene>
    <name evidence="3" type="ORF">B0J11DRAFT_79801</name>
</gene>
<feature type="domain" description="RapZ C-terminal" evidence="2">
    <location>
        <begin position="174"/>
        <end position="253"/>
    </location>
</feature>
<keyword evidence="4" id="KW-1185">Reference proteome</keyword>
<dbReference type="OrthoDB" id="5418695at2759"/>
<feature type="compositionally biased region" description="Basic residues" evidence="1">
    <location>
        <begin position="1"/>
        <end position="13"/>
    </location>
</feature>
<evidence type="ECO:0000313" key="4">
    <source>
        <dbReference type="Proteomes" id="UP000700596"/>
    </source>
</evidence>
<protein>
    <recommendedName>
        <fullName evidence="2">RapZ C-terminal domain-containing protein</fullName>
    </recommendedName>
</protein>